<dbReference type="GO" id="GO:0005886">
    <property type="term" value="C:plasma membrane"/>
    <property type="evidence" value="ECO:0007669"/>
    <property type="project" value="TreeGrafter"/>
</dbReference>
<dbReference type="EMBL" id="JAPFRF010000011">
    <property type="protein sequence ID" value="KAJ7317016.1"/>
    <property type="molecule type" value="Genomic_DNA"/>
</dbReference>
<feature type="compositionally biased region" description="Pro residues" evidence="3">
    <location>
        <begin position="769"/>
        <end position="795"/>
    </location>
</feature>
<reference evidence="7" key="1">
    <citation type="journal article" date="2023" name="DNA Res.">
        <title>Chromosome-level genome assembly of Phrynocephalus forsythii using third-generation DNA sequencing and Hi-C analysis.</title>
        <authorList>
            <person name="Qi Y."/>
            <person name="Zhao W."/>
            <person name="Zhao Y."/>
            <person name="Niu C."/>
            <person name="Cao S."/>
            <person name="Zhang Y."/>
        </authorList>
    </citation>
    <scope>NUCLEOTIDE SEQUENCE</scope>
    <source>
        <tissue evidence="7">Muscle</tissue>
    </source>
</reference>
<dbReference type="PROSITE" id="PS50212">
    <property type="entry name" value="RASGEF_NTER"/>
    <property type="match status" value="1"/>
</dbReference>
<feature type="region of interest" description="Disordered" evidence="3">
    <location>
        <begin position="223"/>
        <end position="256"/>
    </location>
</feature>
<feature type="non-terminal residue" evidence="7">
    <location>
        <position position="1"/>
    </location>
</feature>
<dbReference type="PROSITE" id="PS00720">
    <property type="entry name" value="RASGEF"/>
    <property type="match status" value="1"/>
</dbReference>
<dbReference type="InterPro" id="IPR036964">
    <property type="entry name" value="RASGEF_cat_dom_sf"/>
</dbReference>
<dbReference type="PROSITE" id="PS50200">
    <property type="entry name" value="RA"/>
    <property type="match status" value="1"/>
</dbReference>
<evidence type="ECO:0000259" key="6">
    <source>
        <dbReference type="PROSITE" id="PS50212"/>
    </source>
</evidence>
<dbReference type="CDD" id="cd06224">
    <property type="entry name" value="REM"/>
    <property type="match status" value="1"/>
</dbReference>
<dbReference type="InterPro" id="IPR008937">
    <property type="entry name" value="Ras-like_GEF"/>
</dbReference>
<dbReference type="InterPro" id="IPR000651">
    <property type="entry name" value="Ras-like_Gua-exchang_fac_N"/>
</dbReference>
<dbReference type="InterPro" id="IPR001895">
    <property type="entry name" value="RASGEF_cat_dom"/>
</dbReference>
<dbReference type="PANTHER" id="PTHR23113">
    <property type="entry name" value="GUANINE NUCLEOTIDE EXCHANGE FACTOR"/>
    <property type="match status" value="1"/>
</dbReference>
<name>A0A9Q0XK01_9SAUR</name>
<evidence type="ECO:0000259" key="4">
    <source>
        <dbReference type="PROSITE" id="PS50009"/>
    </source>
</evidence>
<dbReference type="SUPFAM" id="SSF54236">
    <property type="entry name" value="Ubiquitin-like"/>
    <property type="match status" value="1"/>
</dbReference>
<feature type="domain" description="N-terminal Ras-GEF" evidence="6">
    <location>
        <begin position="115"/>
        <end position="224"/>
    </location>
</feature>
<feature type="region of interest" description="Disordered" evidence="3">
    <location>
        <begin position="1"/>
        <end position="56"/>
    </location>
</feature>
<dbReference type="Gene3D" id="1.20.870.10">
    <property type="entry name" value="Son of sevenless (SoS) protein Chain: S domain 1"/>
    <property type="match status" value="1"/>
</dbReference>
<dbReference type="Proteomes" id="UP001142489">
    <property type="component" value="Unassembled WGS sequence"/>
</dbReference>
<gene>
    <name evidence="7" type="ORF">JRQ81_003178</name>
</gene>
<dbReference type="GO" id="GO:0005085">
    <property type="term" value="F:guanyl-nucleotide exchange factor activity"/>
    <property type="evidence" value="ECO:0007669"/>
    <property type="project" value="UniProtKB-KW"/>
</dbReference>
<dbReference type="PANTHER" id="PTHR23113:SF220">
    <property type="entry name" value="RAL GUANINE NUCLEOTIDE DISSOCIATION STIMULATOR-LIKE 3"/>
    <property type="match status" value="1"/>
</dbReference>
<evidence type="ECO:0000259" key="5">
    <source>
        <dbReference type="PROSITE" id="PS50200"/>
    </source>
</evidence>
<dbReference type="Gene3D" id="3.10.20.90">
    <property type="entry name" value="Phosphatidylinositol 3-kinase Catalytic Subunit, Chain A, domain 1"/>
    <property type="match status" value="1"/>
</dbReference>
<evidence type="ECO:0008006" key="9">
    <source>
        <dbReference type="Google" id="ProtNLM"/>
    </source>
</evidence>
<dbReference type="Pfam" id="PF00617">
    <property type="entry name" value="RasGEF"/>
    <property type="match status" value="1"/>
</dbReference>
<feature type="compositionally biased region" description="Acidic residues" evidence="3">
    <location>
        <begin position="228"/>
        <end position="237"/>
    </location>
</feature>
<feature type="compositionally biased region" description="Polar residues" evidence="3">
    <location>
        <begin position="863"/>
        <end position="882"/>
    </location>
</feature>
<feature type="domain" description="Ras-associating" evidence="5">
    <location>
        <begin position="645"/>
        <end position="734"/>
    </location>
</feature>
<organism evidence="7 8">
    <name type="scientific">Phrynocephalus forsythii</name>
    <dbReference type="NCBI Taxonomy" id="171643"/>
    <lineage>
        <taxon>Eukaryota</taxon>
        <taxon>Metazoa</taxon>
        <taxon>Chordata</taxon>
        <taxon>Craniata</taxon>
        <taxon>Vertebrata</taxon>
        <taxon>Euteleostomi</taxon>
        <taxon>Lepidosauria</taxon>
        <taxon>Squamata</taxon>
        <taxon>Bifurcata</taxon>
        <taxon>Unidentata</taxon>
        <taxon>Episquamata</taxon>
        <taxon>Toxicofera</taxon>
        <taxon>Iguania</taxon>
        <taxon>Acrodonta</taxon>
        <taxon>Agamidae</taxon>
        <taxon>Agaminae</taxon>
        <taxon>Phrynocephalus</taxon>
    </lineage>
</organism>
<dbReference type="Pfam" id="PF00788">
    <property type="entry name" value="RA"/>
    <property type="match status" value="1"/>
</dbReference>
<dbReference type="InterPro" id="IPR000159">
    <property type="entry name" value="RA_dom"/>
</dbReference>
<dbReference type="InterPro" id="IPR023578">
    <property type="entry name" value="Ras_GEF_dom_sf"/>
</dbReference>
<dbReference type="GO" id="GO:0007265">
    <property type="term" value="P:Ras protein signal transduction"/>
    <property type="evidence" value="ECO:0007669"/>
    <property type="project" value="TreeGrafter"/>
</dbReference>
<dbReference type="Gene3D" id="1.10.840.10">
    <property type="entry name" value="Ras guanine-nucleotide exchange factors catalytic domain"/>
    <property type="match status" value="1"/>
</dbReference>
<evidence type="ECO:0000313" key="8">
    <source>
        <dbReference type="Proteomes" id="UP001142489"/>
    </source>
</evidence>
<dbReference type="SMART" id="SM00314">
    <property type="entry name" value="RA"/>
    <property type="match status" value="1"/>
</dbReference>
<feature type="compositionally biased region" description="Low complexity" evidence="3">
    <location>
        <begin position="1"/>
        <end position="20"/>
    </location>
</feature>
<dbReference type="PROSITE" id="PS50009">
    <property type="entry name" value="RASGEF_CAT"/>
    <property type="match status" value="1"/>
</dbReference>
<dbReference type="Pfam" id="PF00618">
    <property type="entry name" value="RasGEF_N"/>
    <property type="match status" value="1"/>
</dbReference>
<evidence type="ECO:0000256" key="2">
    <source>
        <dbReference type="PROSITE-ProRule" id="PRU00168"/>
    </source>
</evidence>
<dbReference type="InterPro" id="IPR029071">
    <property type="entry name" value="Ubiquitin-like_domsf"/>
</dbReference>
<feature type="region of interest" description="Disordered" evidence="3">
    <location>
        <begin position="837"/>
        <end position="895"/>
    </location>
</feature>
<evidence type="ECO:0000256" key="1">
    <source>
        <dbReference type="ARBA" id="ARBA00022658"/>
    </source>
</evidence>
<keyword evidence="1 2" id="KW-0344">Guanine-nucleotide releasing factor</keyword>
<dbReference type="SMART" id="SM00147">
    <property type="entry name" value="RasGEF"/>
    <property type="match status" value="1"/>
</dbReference>
<keyword evidence="8" id="KW-1185">Reference proteome</keyword>
<evidence type="ECO:0000256" key="3">
    <source>
        <dbReference type="SAM" id="MobiDB-lite"/>
    </source>
</evidence>
<feature type="region of interest" description="Disordered" evidence="3">
    <location>
        <begin position="766"/>
        <end position="816"/>
    </location>
</feature>
<feature type="compositionally biased region" description="Polar residues" evidence="3">
    <location>
        <begin position="618"/>
        <end position="629"/>
    </location>
</feature>
<feature type="region of interest" description="Disordered" evidence="3">
    <location>
        <begin position="618"/>
        <end position="643"/>
    </location>
</feature>
<comment type="caution">
    <text evidence="7">The sequence shown here is derived from an EMBL/GenBank/DDBJ whole genome shotgun (WGS) entry which is preliminary data.</text>
</comment>
<proteinExistence type="predicted"/>
<dbReference type="SMART" id="SM00229">
    <property type="entry name" value="RasGEFN"/>
    <property type="match status" value="1"/>
</dbReference>
<feature type="domain" description="Ras-GEF" evidence="4">
    <location>
        <begin position="282"/>
        <end position="549"/>
    </location>
</feature>
<dbReference type="CDD" id="cd00155">
    <property type="entry name" value="RasGEF"/>
    <property type="match status" value="1"/>
</dbReference>
<dbReference type="InterPro" id="IPR019804">
    <property type="entry name" value="Ras_G-nucl-exch_fac_CS"/>
</dbReference>
<dbReference type="OrthoDB" id="26687at2759"/>
<evidence type="ECO:0000313" key="7">
    <source>
        <dbReference type="EMBL" id="KAJ7317016.1"/>
    </source>
</evidence>
<accession>A0A9Q0XK01</accession>
<dbReference type="AlphaFoldDB" id="A0A9Q0XK01"/>
<feature type="compositionally biased region" description="Gly residues" evidence="3">
    <location>
        <begin position="45"/>
        <end position="54"/>
    </location>
</feature>
<dbReference type="SUPFAM" id="SSF48366">
    <property type="entry name" value="Ras GEF"/>
    <property type="match status" value="1"/>
</dbReference>
<protein>
    <recommendedName>
        <fullName evidence="9">Ral guanine nucleotide dissociation stimulator-like 3</fullName>
    </recommendedName>
</protein>
<sequence>WRASSGQESSQAGQEGGSSPPSLPPQPALPACLPPTSCSIQGRTTGRGGDGGNLRMGKTELVMTPLQQWGEEVEDGAIYSIILERVKAEAVANRPCHLDHSSTSECPFVQYRTCKRRVLRAATLPKLVKWLLSANVEGDMDYIPSFLATYQAFATSAQVLELLLPLGPDKAVLQILELWLQRHSGDFWEPPQHQSLQKVLDFLRQTVPDSPACALAERLLQANKQKEEEEEEEEEEEGGKRRNLASVGASGGESPGTGILQLTQEVAEAGDLKEVPALLSFSVDDVAEQLTLMDADLFRAVRPFHCVGCIWSQRDKKENQHMAPTVRATVAQFNSVCSCIITSVLGDLTLRIPQRAHLLEKWISIAQRCRDLRNFSSLHAILSALQSNSVYRLKRTWAAVNRESRSTFRKLSQIFSEDNNYLNCREILMQEGGNQSPCDGQSSPPTPTGSSLLLRPQLRPVVPTIPYLGTFLTDLIMLDTALPDFVEGNLINFEKRRKEAAILSCICQLQDSCQGYNLAPNPSFRAAFCQHQQLSAEQSYRISRVIEPPADSCPNSPKLHRSLTKRFSSLLLGSDSSAAASGPDKSGVSPLGSCNSLNSEDGSSAPCSPTWGSSTVKNFSLSQPRTSSPFELPPASPISKQRGMESRIVRVSMDHEHDNGNLYRSIVITSQDKTAAVVQRALQKHNLEGDSPCNYRLLQLLGDGQELLIPEGANAFYAMNPTGPHDFLLRLKEEASISRSRGTPQLGDKRALQGPLRSKDLVAGTLVAPLPPAPSGNGPPPAPHSPAPPGPPSPMVPLQLRPLLLTPPPSPVSSSWFPGAPQARCLPETPPLSLPLPLPPHHSLAQGTFGPTLPDAVLPSPVHSPQASSSLPQVTSGSSRGASTHPCAAHHRSAP</sequence>